<comment type="caution">
    <text evidence="1">The sequence shown here is derived from an EMBL/GenBank/DDBJ whole genome shotgun (WGS) entry which is preliminary data.</text>
</comment>
<accession>E8LTZ9</accession>
<dbReference type="AlphaFoldDB" id="E8LTZ9"/>
<organism evidence="1 2">
    <name type="scientific">Vibrio brasiliensis LMG 20546</name>
    <dbReference type="NCBI Taxonomy" id="945543"/>
    <lineage>
        <taxon>Bacteria</taxon>
        <taxon>Pseudomonadati</taxon>
        <taxon>Pseudomonadota</taxon>
        <taxon>Gammaproteobacteria</taxon>
        <taxon>Vibrionales</taxon>
        <taxon>Vibrionaceae</taxon>
        <taxon>Vibrio</taxon>
        <taxon>Vibrio oreintalis group</taxon>
    </lineage>
</organism>
<dbReference type="RefSeq" id="WP_006879308.1">
    <property type="nucleotide sequence ID" value="NZ_AEVS01000059.1"/>
</dbReference>
<keyword evidence="2" id="KW-1185">Reference proteome</keyword>
<proteinExistence type="predicted"/>
<sequence>MTCIDFYAVKGIAISDKNQKLASFSAKNYTTNHGTFGEAAVSLRLPRSTGIKKMSRKILS</sequence>
<evidence type="ECO:0000313" key="2">
    <source>
        <dbReference type="Proteomes" id="UP000004371"/>
    </source>
</evidence>
<dbReference type="Proteomes" id="UP000004371">
    <property type="component" value="Unassembled WGS sequence"/>
</dbReference>
<gene>
    <name evidence="1" type="ORF">VIBR0546_10349</name>
</gene>
<protein>
    <submittedName>
        <fullName evidence="1">Uncharacterized protein</fullName>
    </submittedName>
</protein>
<reference evidence="1 2" key="1">
    <citation type="journal article" date="2012" name="Int. J. Syst. Evol. Microbiol.">
        <title>Vibrio caribbeanicus sp. nov., isolated from the marine sponge Scleritoderma cyanea.</title>
        <authorList>
            <person name="Hoffmann M."/>
            <person name="Monday S.R."/>
            <person name="Allard M.W."/>
            <person name="Strain E.A."/>
            <person name="Whittaker P."/>
            <person name="Naum M."/>
            <person name="McCarthy P.J."/>
            <person name="Lopez J.V."/>
            <person name="Fischer M."/>
            <person name="Brown E.W."/>
        </authorList>
    </citation>
    <scope>NUCLEOTIDE SEQUENCE [LARGE SCALE GENOMIC DNA]</scope>
    <source>
        <strain evidence="1 2">LMG 20546</strain>
    </source>
</reference>
<dbReference type="EMBL" id="AEVS01000059">
    <property type="protein sequence ID" value="EGA65835.1"/>
    <property type="molecule type" value="Genomic_DNA"/>
</dbReference>
<name>E8LTZ9_9VIBR</name>
<evidence type="ECO:0000313" key="1">
    <source>
        <dbReference type="EMBL" id="EGA65835.1"/>
    </source>
</evidence>
<dbReference type="STRING" id="945543.VIBR0546_10349"/>